<dbReference type="AlphaFoldDB" id="E5YAN1"/>
<evidence type="ECO:0000313" key="3">
    <source>
        <dbReference type="EMBL" id="EFV42935.2"/>
    </source>
</evidence>
<proteinExistence type="inferred from homology"/>
<dbReference type="CDD" id="cd00085">
    <property type="entry name" value="HNHc"/>
    <property type="match status" value="1"/>
</dbReference>
<evidence type="ECO:0000259" key="2">
    <source>
        <dbReference type="PROSITE" id="PS50878"/>
    </source>
</evidence>
<accession>E5YAN1</accession>
<dbReference type="eggNOG" id="COG3344">
    <property type="taxonomic scope" value="Bacteria"/>
</dbReference>
<protein>
    <recommendedName>
        <fullName evidence="2">Reverse transcriptase domain-containing protein</fullName>
    </recommendedName>
</protein>
<evidence type="ECO:0000313" key="4">
    <source>
        <dbReference type="Proteomes" id="UP000006034"/>
    </source>
</evidence>
<comment type="similarity">
    <text evidence="1">Belongs to the bacterial reverse transcriptase family.</text>
</comment>
<dbReference type="InterPro" id="IPR043502">
    <property type="entry name" value="DNA/RNA_pol_sf"/>
</dbReference>
<organism evidence="3 4">
    <name type="scientific">Bilophila wadsworthia (strain 3_1_6)</name>
    <dbReference type="NCBI Taxonomy" id="563192"/>
    <lineage>
        <taxon>Bacteria</taxon>
        <taxon>Pseudomonadati</taxon>
        <taxon>Thermodesulfobacteriota</taxon>
        <taxon>Desulfovibrionia</taxon>
        <taxon>Desulfovibrionales</taxon>
        <taxon>Desulfovibrionaceae</taxon>
        <taxon>Bilophila</taxon>
    </lineage>
</organism>
<dbReference type="InterPro" id="IPR003615">
    <property type="entry name" value="HNH_nuc"/>
</dbReference>
<dbReference type="SMART" id="SM00507">
    <property type="entry name" value="HNHc"/>
    <property type="match status" value="1"/>
</dbReference>
<dbReference type="Proteomes" id="UP000006034">
    <property type="component" value="Unassembled WGS sequence"/>
</dbReference>
<dbReference type="HOGENOM" id="CLU_013584_14_3_7"/>
<dbReference type="InterPro" id="IPR030931">
    <property type="entry name" value="Group_II_RT_mat"/>
</dbReference>
<reference evidence="3 4" key="2">
    <citation type="submission" date="2013-04" db="EMBL/GenBank/DDBJ databases">
        <title>The Genome Sequence of Bilophila wadsworthia 3_1_6.</title>
        <authorList>
            <consortium name="The Broad Institute Genomics Platform"/>
            <person name="Earl A."/>
            <person name="Ward D."/>
            <person name="Feldgarden M."/>
            <person name="Gevers D."/>
            <person name="Sibley C."/>
            <person name="Strauss J."/>
            <person name="Allen-Vercoe E."/>
            <person name="Walker B."/>
            <person name="Young S."/>
            <person name="Zeng Q."/>
            <person name="Gargeya S."/>
            <person name="Fitzgerald M."/>
            <person name="Haas B."/>
            <person name="Abouelleil A."/>
            <person name="Allen A.W."/>
            <person name="Alvarado L."/>
            <person name="Arachchi H.M."/>
            <person name="Berlin A.M."/>
            <person name="Chapman S.B."/>
            <person name="Gainer-Dewar J."/>
            <person name="Goldberg J."/>
            <person name="Griggs A."/>
            <person name="Gujja S."/>
            <person name="Hansen M."/>
            <person name="Howarth C."/>
            <person name="Imamovic A."/>
            <person name="Ireland A."/>
            <person name="Larimer J."/>
            <person name="McCowan C."/>
            <person name="Murphy C."/>
            <person name="Pearson M."/>
            <person name="Poon T.W."/>
            <person name="Priest M."/>
            <person name="Roberts A."/>
            <person name="Saif S."/>
            <person name="Shea T."/>
            <person name="Sisk P."/>
            <person name="Sykes S."/>
            <person name="Wortman J."/>
            <person name="Nusbaum C."/>
            <person name="Birren B."/>
        </authorList>
    </citation>
    <scope>NUCLEOTIDE SEQUENCE [LARGE SCALE GENOMIC DNA]</scope>
    <source>
        <strain evidence="3 4">3_1_6</strain>
    </source>
</reference>
<gene>
    <name evidence="3" type="ORF">HMPREF0179_03252</name>
</gene>
<dbReference type="PROSITE" id="PS50878">
    <property type="entry name" value="RT_POL"/>
    <property type="match status" value="1"/>
</dbReference>
<dbReference type="Gene3D" id="1.10.30.50">
    <property type="match status" value="1"/>
</dbReference>
<dbReference type="CDD" id="cd01651">
    <property type="entry name" value="RT_G2_intron"/>
    <property type="match status" value="1"/>
</dbReference>
<dbReference type="EMBL" id="ADCP02000001">
    <property type="protein sequence ID" value="EFV42935.2"/>
    <property type="molecule type" value="Genomic_DNA"/>
</dbReference>
<reference evidence="3 4" key="1">
    <citation type="submission" date="2010-10" db="EMBL/GenBank/DDBJ databases">
        <authorList>
            <consortium name="The Broad Institute Genome Sequencing Platform"/>
            <person name="Ward D."/>
            <person name="Earl A."/>
            <person name="Feldgarden M."/>
            <person name="Young S.K."/>
            <person name="Gargeya S."/>
            <person name="Zeng Q."/>
            <person name="Alvarado L."/>
            <person name="Berlin A."/>
            <person name="Bochicchio J."/>
            <person name="Chapman S.B."/>
            <person name="Chen Z."/>
            <person name="Freedman E."/>
            <person name="Gellesch M."/>
            <person name="Goldberg J."/>
            <person name="Griggs A."/>
            <person name="Gujja S."/>
            <person name="Heilman E."/>
            <person name="Heiman D."/>
            <person name="Howarth C."/>
            <person name="Mehta T."/>
            <person name="Neiman D."/>
            <person name="Pearson M."/>
            <person name="Roberts A."/>
            <person name="Saif S."/>
            <person name="Shea T."/>
            <person name="Shenoy N."/>
            <person name="Sisk P."/>
            <person name="Stolte C."/>
            <person name="Sykes S."/>
            <person name="White J."/>
            <person name="Yandava C."/>
            <person name="Allen-Vercoe E."/>
            <person name="Sibley C."/>
            <person name="Ambrose C.E."/>
            <person name="Strauss J."/>
            <person name="Daigneault M."/>
            <person name="Haas B."/>
            <person name="Nusbaum C."/>
            <person name="Birren B."/>
        </authorList>
    </citation>
    <scope>NUCLEOTIDE SEQUENCE [LARGE SCALE GENOMIC DNA]</scope>
    <source>
        <strain evidence="3 4">3_1_6</strain>
    </source>
</reference>
<dbReference type="SUPFAM" id="SSF56672">
    <property type="entry name" value="DNA/RNA polymerases"/>
    <property type="match status" value="1"/>
</dbReference>
<sequence>MELIRKEENILLAYRNIKKNKGSHTKGVDGKTITYLSGLHPEELVTMVRNKLDNYFPQRVRRVEIPKLDGRTRPLGIPTIKDRLVQQCILQVLEPVCEAKFFKHSYGFRPLRSAKHAIARAYFLAQVAHLHYVVDIDIKGFFDNIDHGKLLKQLWTLGIEDKSLLRVISKMLKAEIDGIGVPAKGTPQGGILSPLLANVVLNELDWWIASQWERHPTRDTYQPGKKDGSMSSMYYALKKTRLKEVYIVRYADDFKIFCRHHNHAKRIFAAVQKWLLERLSLEISPEKSKITNLRKGYSEFLGIKMKVRPKGKMIGKDSKKDRFVATSHLADKARSKILHEVRRHTKLMQKPVANEGHVFVNDYNAYVMGIHGYYCCATLCSKDFSEIAFRSRSALKNRLTPRRRKPKEPLPAYIEKRYGKSRRIRFVYDKPLLPISYVRHVKCFQFKEQSIFVEEDRQFVHAKQKAVSAETLRHLLTHPVQGRSVEYNDNRISLFVGQYGRCFITGELLAAWQVHCHHKKPKSLGGGDEYKNLVIVEKDIHRLIHATSEATIAACLQLLNLKSSQLMKVNRLREQAHLAPIL</sequence>
<dbReference type="Pfam" id="PF00078">
    <property type="entry name" value="RVT_1"/>
    <property type="match status" value="1"/>
</dbReference>
<dbReference type="InterPro" id="IPR051083">
    <property type="entry name" value="GrpII_Intron_Splice-Mob/Def"/>
</dbReference>
<feature type="domain" description="Reverse transcriptase" evidence="2">
    <location>
        <begin position="44"/>
        <end position="305"/>
    </location>
</feature>
<dbReference type="PANTHER" id="PTHR34047:SF8">
    <property type="entry name" value="PROTEIN YKFC"/>
    <property type="match status" value="1"/>
</dbReference>
<dbReference type="InterPro" id="IPR000477">
    <property type="entry name" value="RT_dom"/>
</dbReference>
<name>E5YAN1_BILW3</name>
<comment type="caution">
    <text evidence="3">The sequence shown here is derived from an EMBL/GenBank/DDBJ whole genome shotgun (WGS) entry which is preliminary data.</text>
</comment>
<keyword evidence="4" id="KW-1185">Reference proteome</keyword>
<dbReference type="NCBIfam" id="TIGR04416">
    <property type="entry name" value="group_II_RT_mat"/>
    <property type="match status" value="1"/>
</dbReference>
<evidence type="ECO:0000256" key="1">
    <source>
        <dbReference type="ARBA" id="ARBA00034120"/>
    </source>
</evidence>
<dbReference type="PANTHER" id="PTHR34047">
    <property type="entry name" value="NUCLEAR INTRON MATURASE 1, MITOCHONDRIAL-RELATED"/>
    <property type="match status" value="1"/>
</dbReference>